<feature type="domain" description="BRCT" evidence="3">
    <location>
        <begin position="682"/>
        <end position="762"/>
    </location>
</feature>
<dbReference type="GO" id="GO:0006270">
    <property type="term" value="P:DNA replication initiation"/>
    <property type="evidence" value="ECO:0007669"/>
    <property type="project" value="TreeGrafter"/>
</dbReference>
<feature type="domain" description="BRCT" evidence="3">
    <location>
        <begin position="193"/>
        <end position="269"/>
    </location>
</feature>
<feature type="region of interest" description="Disordered" evidence="2">
    <location>
        <begin position="799"/>
        <end position="819"/>
    </location>
</feature>
<evidence type="ECO:0000256" key="2">
    <source>
        <dbReference type="SAM" id="MobiDB-lite"/>
    </source>
</evidence>
<dbReference type="SMART" id="SM00292">
    <property type="entry name" value="BRCT"/>
    <property type="match status" value="4"/>
</dbReference>
<dbReference type="PANTHER" id="PTHR13561:SF20">
    <property type="entry name" value="DNA TOPOISOMERASE 2-BINDING PROTEIN 1"/>
    <property type="match status" value="1"/>
</dbReference>
<dbReference type="SUPFAM" id="SSF52113">
    <property type="entry name" value="BRCT domain"/>
    <property type="match status" value="3"/>
</dbReference>
<dbReference type="CDD" id="cd00027">
    <property type="entry name" value="BRCT"/>
    <property type="match status" value="1"/>
</dbReference>
<dbReference type="Gene3D" id="3.40.50.10190">
    <property type="entry name" value="BRCT domain"/>
    <property type="match status" value="4"/>
</dbReference>
<sequence length="819" mass="89669">MKRSASEALVVAEKSQLPQLPLQLWLSPRILEEKAASLKVLVASQPRYAALAESEDGALLVLPDFQQEELAALEKRKRRVLGLPFVERFLQDPCLLGKVPALPLFDLIYRSPGAICFSAMEPALRARQQGLARWLGGRTSGELQSSELLVATRVSICPESKYQEALSRRLPVVKPSYLEAMWAEKQLVDVQSHHLPPLAGLAICFDADCLADREGASLRDAAMAQGALIVAFDQAELVVVSDASRPLYQVARRLGQPVAPPKWLERCLQIRCCLQVTGDLEVPQPGVVGSAEGQVELILQNSVLCLLYLEPGSRESARAWARRCGAWTTRSPRDPGATHVLFNVLPRTSVCVSIPVDEEIHFLDVSWLEACATSGKRASEWDFPRQQVIYNPASDSFANDLREPRKLRKVHSILDEESLPAVTASTAAPSLSDLPAPLADAEPSLSPPSAEGIFKGLVLGIALRDEAKVVQMVCQNGGTAVHGVGGNIAALSKSKLDYCICGNGPVTNERGLPLATLHWVKACAEEKTLHSTDAYPHFQPSSHSFPLASMSRFLIRITGLDEYRQSTIQRRRLEELIQVLGAKVAQHNNRQSELTQIVCAVVANLDPRIADSAKKRQIPVVSVQWLFDCFRLGSHQPEANYASSASSVSAAIEGAAPAASSVAVLAKCEVFVSLSAVAAEPKLMQMAKELGASARSFRRCSELELTETGDAVVVVDKEEARQGQLEPVEKWTPELRALFVQPSWLLETYSQRRRLPLQTFGAFPEESTKKLRLAEAAYAWQPAELKRLEELSEQARARDLQSKAQQKVTEGLRLAKLGS</sequence>
<evidence type="ECO:0000259" key="3">
    <source>
        <dbReference type="PROSITE" id="PS50172"/>
    </source>
</evidence>
<dbReference type="InterPro" id="IPR036420">
    <property type="entry name" value="BRCT_dom_sf"/>
</dbReference>
<comment type="caution">
    <text evidence="4">The sequence shown here is derived from an EMBL/GenBank/DDBJ whole genome shotgun (WGS) entry which is preliminary data.</text>
</comment>
<keyword evidence="1" id="KW-0677">Repeat</keyword>
<proteinExistence type="predicted"/>
<evidence type="ECO:0000313" key="4">
    <source>
        <dbReference type="EMBL" id="CAJ1387286.1"/>
    </source>
</evidence>
<dbReference type="Pfam" id="PF00533">
    <property type="entry name" value="BRCT"/>
    <property type="match status" value="1"/>
</dbReference>
<dbReference type="GO" id="GO:0007095">
    <property type="term" value="P:mitotic G2 DNA damage checkpoint signaling"/>
    <property type="evidence" value="ECO:0007669"/>
    <property type="project" value="TreeGrafter"/>
</dbReference>
<feature type="domain" description="BRCT" evidence="3">
    <location>
        <begin position="542"/>
        <end position="643"/>
    </location>
</feature>
<evidence type="ECO:0000313" key="5">
    <source>
        <dbReference type="Proteomes" id="UP001178507"/>
    </source>
</evidence>
<dbReference type="InterPro" id="IPR001357">
    <property type="entry name" value="BRCT_dom"/>
</dbReference>
<organism evidence="4 5">
    <name type="scientific">Effrenium voratum</name>
    <dbReference type="NCBI Taxonomy" id="2562239"/>
    <lineage>
        <taxon>Eukaryota</taxon>
        <taxon>Sar</taxon>
        <taxon>Alveolata</taxon>
        <taxon>Dinophyceae</taxon>
        <taxon>Suessiales</taxon>
        <taxon>Symbiodiniaceae</taxon>
        <taxon>Effrenium</taxon>
    </lineage>
</organism>
<feature type="domain" description="BRCT" evidence="3">
    <location>
        <begin position="131"/>
        <end position="195"/>
    </location>
</feature>
<accession>A0AA36MV64</accession>
<dbReference type="AlphaFoldDB" id="A0AA36MV64"/>
<dbReference type="PANTHER" id="PTHR13561">
    <property type="entry name" value="DNA REPLICATION REGULATOR DPB11-RELATED"/>
    <property type="match status" value="1"/>
</dbReference>
<dbReference type="EMBL" id="CAUJNA010001492">
    <property type="protein sequence ID" value="CAJ1387286.1"/>
    <property type="molecule type" value="Genomic_DNA"/>
</dbReference>
<protein>
    <recommendedName>
        <fullName evidence="3">BRCT domain-containing protein</fullName>
    </recommendedName>
</protein>
<gene>
    <name evidence="4" type="ORF">EVOR1521_LOCUS13402</name>
</gene>
<dbReference type="PROSITE" id="PS50172">
    <property type="entry name" value="BRCT"/>
    <property type="match status" value="4"/>
</dbReference>
<dbReference type="GO" id="GO:0033314">
    <property type="term" value="P:mitotic DNA replication checkpoint signaling"/>
    <property type="evidence" value="ECO:0007669"/>
    <property type="project" value="TreeGrafter"/>
</dbReference>
<name>A0AA36MV64_9DINO</name>
<dbReference type="Proteomes" id="UP001178507">
    <property type="component" value="Unassembled WGS sequence"/>
</dbReference>
<keyword evidence="5" id="KW-1185">Reference proteome</keyword>
<reference evidence="4" key="1">
    <citation type="submission" date="2023-08" db="EMBL/GenBank/DDBJ databases">
        <authorList>
            <person name="Chen Y."/>
            <person name="Shah S."/>
            <person name="Dougan E. K."/>
            <person name="Thang M."/>
            <person name="Chan C."/>
        </authorList>
    </citation>
    <scope>NUCLEOTIDE SEQUENCE</scope>
</reference>
<evidence type="ECO:0000256" key="1">
    <source>
        <dbReference type="ARBA" id="ARBA00022737"/>
    </source>
</evidence>